<name>A0A920BUK8_9BACI</name>
<proteinExistence type="predicted"/>
<gene>
    <name evidence="1" type="primary">ywmB</name>
    <name evidence="1" type="ORF">J27TS8_30260</name>
</gene>
<evidence type="ECO:0008006" key="3">
    <source>
        <dbReference type="Google" id="ProtNLM"/>
    </source>
</evidence>
<evidence type="ECO:0000313" key="1">
    <source>
        <dbReference type="EMBL" id="GIN63033.1"/>
    </source>
</evidence>
<dbReference type="RefSeq" id="WP_095312033.1">
    <property type="nucleotide sequence ID" value="NZ_BORC01000005.1"/>
</dbReference>
<dbReference type="SUPFAM" id="SSF143842">
    <property type="entry name" value="YwmB-like"/>
    <property type="match status" value="1"/>
</dbReference>
<dbReference type="Proteomes" id="UP000682111">
    <property type="component" value="Unassembled WGS sequence"/>
</dbReference>
<dbReference type="InterPro" id="IPR014794">
    <property type="entry name" value="DUF1779"/>
</dbReference>
<accession>A0A920BUK8</accession>
<reference evidence="1" key="1">
    <citation type="submission" date="2021-03" db="EMBL/GenBank/DDBJ databases">
        <title>Antimicrobial resistance genes in bacteria isolated from Japanese honey, and their potential for conferring macrolide and lincosamide resistance in the American foulbrood pathogen Paenibacillus larvae.</title>
        <authorList>
            <person name="Okamoto M."/>
            <person name="Kumagai M."/>
            <person name="Kanamori H."/>
            <person name="Takamatsu D."/>
        </authorList>
    </citation>
    <scope>NUCLEOTIDE SEQUENCE</scope>
    <source>
        <strain evidence="1">J27TS8</strain>
    </source>
</reference>
<dbReference type="Gene3D" id="3.30.2030.10">
    <property type="entry name" value="YwmB-like"/>
    <property type="match status" value="1"/>
</dbReference>
<dbReference type="EMBL" id="BORC01000005">
    <property type="protein sequence ID" value="GIN63033.1"/>
    <property type="molecule type" value="Genomic_DNA"/>
</dbReference>
<dbReference type="Gene3D" id="3.30.360.40">
    <property type="entry name" value="YwmB-like"/>
    <property type="match status" value="1"/>
</dbReference>
<dbReference type="AlphaFoldDB" id="A0A920BUK8"/>
<organism evidence="1 2">
    <name type="scientific">Robertmurraya siralis</name>
    <dbReference type="NCBI Taxonomy" id="77777"/>
    <lineage>
        <taxon>Bacteria</taxon>
        <taxon>Bacillati</taxon>
        <taxon>Bacillota</taxon>
        <taxon>Bacilli</taxon>
        <taxon>Bacillales</taxon>
        <taxon>Bacillaceae</taxon>
        <taxon>Robertmurraya</taxon>
    </lineage>
</organism>
<dbReference type="Pfam" id="PF08680">
    <property type="entry name" value="DUF1779"/>
    <property type="match status" value="1"/>
</dbReference>
<evidence type="ECO:0000313" key="2">
    <source>
        <dbReference type="Proteomes" id="UP000682111"/>
    </source>
</evidence>
<sequence length="248" mass="28254">MKRNWMAFIVVVVIIGVTFVQAGEKFANTKNMHDLLSIVTVLKGENIDINEWSLHAREKITANSPEDIQDLVRHLKNVFPDWTWETNSDSEKWESKASKTSNQTMEESIQILSTLTDQNPQTYIIYEIQGKNFTRKTEQFIKEDLNALLSDIFREKPTIFTCVKGDFNDKINTSLPFTVNRLLDKFEATEIESLNETDFISTSAYSPKFTNGLTTNNQDMNLQLGIRTTGLGAKTTLVVGTPIITIEY</sequence>
<comment type="caution">
    <text evidence="1">The sequence shown here is derived from an EMBL/GenBank/DDBJ whole genome shotgun (WGS) entry which is preliminary data.</text>
</comment>
<protein>
    <recommendedName>
        <fullName evidence="3">TATA-box binding</fullName>
    </recommendedName>
</protein>
<keyword evidence="2" id="KW-1185">Reference proteome</keyword>
<dbReference type="InterPro" id="IPR036209">
    <property type="entry name" value="YwmB-like_sf"/>
</dbReference>